<gene>
    <name evidence="5" type="ORF">EAO74_09860</name>
</gene>
<accession>A0A652L5V1</accession>
<dbReference type="GO" id="GO:0051864">
    <property type="term" value="F:histone H3K36 demethylase activity"/>
    <property type="evidence" value="ECO:0007669"/>
    <property type="project" value="TreeGrafter"/>
</dbReference>
<feature type="domain" description="JmjC" evidence="4">
    <location>
        <begin position="99"/>
        <end position="248"/>
    </location>
</feature>
<dbReference type="InterPro" id="IPR003347">
    <property type="entry name" value="JmjC_dom"/>
</dbReference>
<dbReference type="Gene3D" id="2.60.120.650">
    <property type="entry name" value="Cupin"/>
    <property type="match status" value="1"/>
</dbReference>
<keyword evidence="2" id="KW-0479">Metal-binding</keyword>
<sequence length="410" mass="44169">MALERCVSTSPDDFRDRIFGRRHLHSTAAELPGGFADLFSPEALDDVLATGLRTSSIRLLRDNVEAPVTKGTVTEEGDSPGSAPFVSTDTVRAALASGHTLIIRSLQRIHPPLRRLAHELSAELGHPVRINAFITPPHSQGVDLHYDVEDVLVLQIAGSKSWELRTQPFTDPLPRHAWFHSTDRRRDELRSGSEPLAELVLNEGDSLYFPRGTFHSPRTREDLSMHLTIAIPPVTRHDLLTELVAQAVGDDDWLRGTVSLDDLESDGELARGLLLEAAERLAVSAKSADTADVLWAVRKAAFRSVVPEPVPVLPGSGAGGPYRLRDGAVFRVTEEDDGSALLTTRSHTARLPAAVAPALESLRRGPALDFGALVDALGVNDATEVSQALVGIGLVSPAGPADDRDEETAA</sequence>
<organism evidence="5">
    <name type="scientific">Streptomyces sp. gb1(2016)</name>
    <dbReference type="NCBI Taxonomy" id="1828321"/>
    <lineage>
        <taxon>Bacteria</taxon>
        <taxon>Bacillati</taxon>
        <taxon>Actinomycetota</taxon>
        <taxon>Actinomycetes</taxon>
        <taxon>Kitasatosporales</taxon>
        <taxon>Streptomycetaceae</taxon>
        <taxon>Streptomyces</taxon>
    </lineage>
</organism>
<dbReference type="AlphaFoldDB" id="A0A652L5V1"/>
<dbReference type="Pfam" id="PF08007">
    <property type="entry name" value="JmjC_2"/>
    <property type="match status" value="1"/>
</dbReference>
<dbReference type="RefSeq" id="WP_147983403.1">
    <property type="nucleotide sequence ID" value="NZ_RDBM01000034.1"/>
</dbReference>
<proteinExistence type="predicted"/>
<keyword evidence="3" id="KW-0408">Iron</keyword>
<evidence type="ECO:0000256" key="2">
    <source>
        <dbReference type="ARBA" id="ARBA00022723"/>
    </source>
</evidence>
<comment type="cofactor">
    <cofactor evidence="1">
        <name>Fe(2+)</name>
        <dbReference type="ChEBI" id="CHEBI:29033"/>
    </cofactor>
</comment>
<dbReference type="GO" id="GO:0046872">
    <property type="term" value="F:metal ion binding"/>
    <property type="evidence" value="ECO:0007669"/>
    <property type="project" value="UniProtKB-KW"/>
</dbReference>
<name>A0A652L5V1_9ACTN</name>
<evidence type="ECO:0000256" key="3">
    <source>
        <dbReference type="ARBA" id="ARBA00023004"/>
    </source>
</evidence>
<comment type="caution">
    <text evidence="5">The sequence shown here is derived from an EMBL/GenBank/DDBJ whole genome shotgun (WGS) entry which is preliminary data.</text>
</comment>
<dbReference type="InterPro" id="IPR039994">
    <property type="entry name" value="NO66-like"/>
</dbReference>
<evidence type="ECO:0000313" key="5">
    <source>
        <dbReference type="EMBL" id="TXS31177.1"/>
    </source>
</evidence>
<dbReference type="PROSITE" id="PS51184">
    <property type="entry name" value="JMJC"/>
    <property type="match status" value="1"/>
</dbReference>
<reference evidence="5" key="1">
    <citation type="submission" date="2018-10" db="EMBL/GenBank/DDBJ databases">
        <authorList>
            <person name="Hariharan J."/>
            <person name="Choudoir M.J."/>
            <person name="Diebold P."/>
            <person name="Panke-Buisse K."/>
            <person name="Campbell A.N."/>
            <person name="Buckley D.H."/>
        </authorList>
    </citation>
    <scope>NUCLEOTIDE SEQUENCE</scope>
    <source>
        <strain evidence="5">Gb1</strain>
    </source>
</reference>
<dbReference type="EMBL" id="RDBM01000034">
    <property type="protein sequence ID" value="TXS31177.1"/>
    <property type="molecule type" value="Genomic_DNA"/>
</dbReference>
<dbReference type="PANTHER" id="PTHR13096">
    <property type="entry name" value="MINA53 MYC INDUCED NUCLEAR ANTIGEN"/>
    <property type="match status" value="1"/>
</dbReference>
<protein>
    <recommendedName>
        <fullName evidence="4">JmjC domain-containing protein</fullName>
    </recommendedName>
</protein>
<dbReference type="SUPFAM" id="SSF51197">
    <property type="entry name" value="Clavaminate synthase-like"/>
    <property type="match status" value="1"/>
</dbReference>
<evidence type="ECO:0000259" key="4">
    <source>
        <dbReference type="PROSITE" id="PS51184"/>
    </source>
</evidence>
<dbReference type="PANTHER" id="PTHR13096:SF9">
    <property type="entry name" value="BIFUNCTIONAL LYSINE-SPECIFIC DEMETHYLASE AND HISTIDYL-HYDROXYLASE"/>
    <property type="match status" value="1"/>
</dbReference>
<evidence type="ECO:0000256" key="1">
    <source>
        <dbReference type="ARBA" id="ARBA00001954"/>
    </source>
</evidence>
<dbReference type="GO" id="GO:0032453">
    <property type="term" value="F:histone H3K4 demethylase activity"/>
    <property type="evidence" value="ECO:0007669"/>
    <property type="project" value="TreeGrafter"/>
</dbReference>